<reference evidence="7 8" key="1">
    <citation type="submission" date="2019-12" db="EMBL/GenBank/DDBJ databases">
        <title>Snethiella sp. nov. sp. isolated from sea sand.</title>
        <authorList>
            <person name="Kim J."/>
            <person name="Jeong S.E."/>
            <person name="Jung H.S."/>
            <person name="Jeon C.O."/>
        </authorList>
    </citation>
    <scope>NUCLEOTIDE SEQUENCE [LARGE SCALE GENOMIC DNA]</scope>
    <source>
        <strain evidence="7 8">DP05</strain>
    </source>
</reference>
<comment type="caution">
    <text evidence="7">The sequence shown here is derived from an EMBL/GenBank/DDBJ whole genome shotgun (WGS) entry which is preliminary data.</text>
</comment>
<evidence type="ECO:0000313" key="8">
    <source>
        <dbReference type="Proteomes" id="UP000476030"/>
    </source>
</evidence>
<dbReference type="RefSeq" id="WP_161315666.1">
    <property type="nucleotide sequence ID" value="NZ_WTUW01000002.1"/>
</dbReference>
<dbReference type="Gene3D" id="3.30.9.10">
    <property type="entry name" value="D-Amino Acid Oxidase, subunit A, domain 2"/>
    <property type="match status" value="1"/>
</dbReference>
<organism evidence="7 8">
    <name type="scientific">Sneathiella litorea</name>
    <dbReference type="NCBI Taxonomy" id="2606216"/>
    <lineage>
        <taxon>Bacteria</taxon>
        <taxon>Pseudomonadati</taxon>
        <taxon>Pseudomonadota</taxon>
        <taxon>Alphaproteobacteria</taxon>
        <taxon>Sneathiellales</taxon>
        <taxon>Sneathiellaceae</taxon>
        <taxon>Sneathiella</taxon>
    </lineage>
</organism>
<evidence type="ECO:0000313" key="7">
    <source>
        <dbReference type="EMBL" id="MZR31140.1"/>
    </source>
</evidence>
<protein>
    <submittedName>
        <fullName evidence="7">FAD-dependent oxidoreductase</fullName>
    </submittedName>
</protein>
<dbReference type="PANTHER" id="PTHR43104:SF4">
    <property type="entry name" value="L-2-HYDROXYGLUTARATE DEHYDROGENASE, MITOCHONDRIAL"/>
    <property type="match status" value="1"/>
</dbReference>
<accession>A0A6L8W9P2</accession>
<dbReference type="Gene3D" id="3.50.50.60">
    <property type="entry name" value="FAD/NAD(P)-binding domain"/>
    <property type="match status" value="1"/>
</dbReference>
<evidence type="ECO:0000256" key="1">
    <source>
        <dbReference type="ARBA" id="ARBA00001974"/>
    </source>
</evidence>
<dbReference type="GO" id="GO:0047545">
    <property type="term" value="F:(S)-2-hydroxyglutarate dehydrogenase activity"/>
    <property type="evidence" value="ECO:0007669"/>
    <property type="project" value="TreeGrafter"/>
</dbReference>
<sequence length="369" mass="39687">MSFDVENIVIGAGVIGLAIARTLAVAGRDVLVLERAAHFGEETSSRNSEVIHAGIYYPKDSLKARYCVEGKHQLYDYCASRHIPHQRCGKLIVATSEAELETLDSLAAKAAANGVDDIQYLARDATLKMEPSLNCTAALLSPSTGIIDSHQLMLSYVGEIENSGGAIAYNTPFDKAEAIVDGFAVTAGGTTVHCRNLINSAGLSAQNVAAKITGLSPDHIPTRYLTKGSYFTMTARSPFSHLIYPVPNTASLGIHVTIDLGGQIRFGPDQEWIDQIDYEVDPARCIDFYEAIRRYFPALPDDCLIPAYSGIRPKVQTPEGAAADFILSGEPEHGIQGLVNLFGMESPGLTSSLKIGEAVKSILTETDRL</sequence>
<proteinExistence type="inferred from homology"/>
<name>A0A6L8W9P2_9PROT</name>
<evidence type="ECO:0000256" key="4">
    <source>
        <dbReference type="ARBA" id="ARBA00023002"/>
    </source>
</evidence>
<keyword evidence="3" id="KW-0274">FAD</keyword>
<feature type="domain" description="FAD dependent oxidoreductase" evidence="6">
    <location>
        <begin position="8"/>
        <end position="359"/>
    </location>
</feature>
<dbReference type="PANTHER" id="PTHR43104">
    <property type="entry name" value="L-2-HYDROXYGLUTARATE DEHYDROGENASE, MITOCHONDRIAL"/>
    <property type="match status" value="1"/>
</dbReference>
<comment type="similarity">
    <text evidence="5">Belongs to the L2HGDH family.</text>
</comment>
<dbReference type="SUPFAM" id="SSF51905">
    <property type="entry name" value="FAD/NAD(P)-binding domain"/>
    <property type="match status" value="1"/>
</dbReference>
<evidence type="ECO:0000256" key="3">
    <source>
        <dbReference type="ARBA" id="ARBA00022827"/>
    </source>
</evidence>
<dbReference type="InterPro" id="IPR036188">
    <property type="entry name" value="FAD/NAD-bd_sf"/>
</dbReference>
<keyword evidence="8" id="KW-1185">Reference proteome</keyword>
<keyword evidence="2" id="KW-0285">Flavoprotein</keyword>
<dbReference type="EMBL" id="WTUW01000002">
    <property type="protein sequence ID" value="MZR31140.1"/>
    <property type="molecule type" value="Genomic_DNA"/>
</dbReference>
<keyword evidence="4" id="KW-0560">Oxidoreductase</keyword>
<dbReference type="InterPro" id="IPR006076">
    <property type="entry name" value="FAD-dep_OxRdtase"/>
</dbReference>
<evidence type="ECO:0000256" key="2">
    <source>
        <dbReference type="ARBA" id="ARBA00022630"/>
    </source>
</evidence>
<dbReference type="Pfam" id="PF01266">
    <property type="entry name" value="DAO"/>
    <property type="match status" value="1"/>
</dbReference>
<gene>
    <name evidence="7" type="ORF">GQE98_10895</name>
</gene>
<dbReference type="Proteomes" id="UP000476030">
    <property type="component" value="Unassembled WGS sequence"/>
</dbReference>
<comment type="cofactor">
    <cofactor evidence="1">
        <name>FAD</name>
        <dbReference type="ChEBI" id="CHEBI:57692"/>
    </cofactor>
</comment>
<evidence type="ECO:0000259" key="6">
    <source>
        <dbReference type="Pfam" id="PF01266"/>
    </source>
</evidence>
<evidence type="ECO:0000256" key="5">
    <source>
        <dbReference type="ARBA" id="ARBA00037941"/>
    </source>
</evidence>
<dbReference type="AlphaFoldDB" id="A0A6L8W9P2"/>